<protein>
    <submittedName>
        <fullName evidence="1">Uncharacterized protein</fullName>
    </submittedName>
</protein>
<accession>A0A4S4DMU9</accession>
<gene>
    <name evidence="1" type="ORF">TEA_000753</name>
</gene>
<evidence type="ECO:0000313" key="1">
    <source>
        <dbReference type="EMBL" id="THG04289.1"/>
    </source>
</evidence>
<name>A0A4S4DMU9_CAMSN</name>
<reference evidence="1 2" key="1">
    <citation type="journal article" date="2018" name="Proc. Natl. Acad. Sci. U.S.A.">
        <title>Draft genome sequence of Camellia sinensis var. sinensis provides insights into the evolution of the tea genome and tea quality.</title>
        <authorList>
            <person name="Wei C."/>
            <person name="Yang H."/>
            <person name="Wang S."/>
            <person name="Zhao J."/>
            <person name="Liu C."/>
            <person name="Gao L."/>
            <person name="Xia E."/>
            <person name="Lu Y."/>
            <person name="Tai Y."/>
            <person name="She G."/>
            <person name="Sun J."/>
            <person name="Cao H."/>
            <person name="Tong W."/>
            <person name="Gao Q."/>
            <person name="Li Y."/>
            <person name="Deng W."/>
            <person name="Jiang X."/>
            <person name="Wang W."/>
            <person name="Chen Q."/>
            <person name="Zhang S."/>
            <person name="Li H."/>
            <person name="Wu J."/>
            <person name="Wang P."/>
            <person name="Li P."/>
            <person name="Shi C."/>
            <person name="Zheng F."/>
            <person name="Jian J."/>
            <person name="Huang B."/>
            <person name="Shan D."/>
            <person name="Shi M."/>
            <person name="Fang C."/>
            <person name="Yue Y."/>
            <person name="Li F."/>
            <person name="Li D."/>
            <person name="Wei S."/>
            <person name="Han B."/>
            <person name="Jiang C."/>
            <person name="Yin Y."/>
            <person name="Xia T."/>
            <person name="Zhang Z."/>
            <person name="Bennetzen J.L."/>
            <person name="Zhao S."/>
            <person name="Wan X."/>
        </authorList>
    </citation>
    <scope>NUCLEOTIDE SEQUENCE [LARGE SCALE GENOMIC DNA]</scope>
    <source>
        <strain evidence="2">cv. Shuchazao</strain>
        <tissue evidence="1">Leaf</tissue>
    </source>
</reference>
<proteinExistence type="predicted"/>
<dbReference type="AlphaFoldDB" id="A0A4S4DMU9"/>
<dbReference type="Proteomes" id="UP000306102">
    <property type="component" value="Unassembled WGS sequence"/>
</dbReference>
<sequence>MLSIPGPSFMELTSYLHPAGGSFMELTSYPFPVQRFLYGTDELSAPGWRFLYGTNKLSIPSPEARGSFKELTSYPYPARGSSMELTSECCCNNTANVGSVGHNWNCTAGNLNNSMSIGDKLNGTLATNDVAEATMYLKCKGLICLDKLGMATRNSSPSQGSLLLLNICYGLG</sequence>
<evidence type="ECO:0000313" key="2">
    <source>
        <dbReference type="Proteomes" id="UP000306102"/>
    </source>
</evidence>
<dbReference type="EMBL" id="SDRB02010792">
    <property type="protein sequence ID" value="THG04289.1"/>
    <property type="molecule type" value="Genomic_DNA"/>
</dbReference>
<comment type="caution">
    <text evidence="1">The sequence shown here is derived from an EMBL/GenBank/DDBJ whole genome shotgun (WGS) entry which is preliminary data.</text>
</comment>
<organism evidence="1 2">
    <name type="scientific">Camellia sinensis var. sinensis</name>
    <name type="common">China tea</name>
    <dbReference type="NCBI Taxonomy" id="542762"/>
    <lineage>
        <taxon>Eukaryota</taxon>
        <taxon>Viridiplantae</taxon>
        <taxon>Streptophyta</taxon>
        <taxon>Embryophyta</taxon>
        <taxon>Tracheophyta</taxon>
        <taxon>Spermatophyta</taxon>
        <taxon>Magnoliopsida</taxon>
        <taxon>eudicotyledons</taxon>
        <taxon>Gunneridae</taxon>
        <taxon>Pentapetalae</taxon>
        <taxon>asterids</taxon>
        <taxon>Ericales</taxon>
        <taxon>Theaceae</taxon>
        <taxon>Camellia</taxon>
    </lineage>
</organism>
<keyword evidence="2" id="KW-1185">Reference proteome</keyword>